<evidence type="ECO:0000313" key="3">
    <source>
        <dbReference type="EMBL" id="SHJ63166.1"/>
    </source>
</evidence>
<dbReference type="PROSITE" id="PS51257">
    <property type="entry name" value="PROKAR_LIPOPROTEIN"/>
    <property type="match status" value="1"/>
</dbReference>
<proteinExistence type="predicted"/>
<dbReference type="RefSeq" id="WP_143183825.1">
    <property type="nucleotide sequence ID" value="NZ_FQYR01000004.1"/>
</dbReference>
<feature type="domain" description="DUF6268" evidence="2">
    <location>
        <begin position="93"/>
        <end position="311"/>
    </location>
</feature>
<dbReference type="SUPFAM" id="SSF56935">
    <property type="entry name" value="Porins"/>
    <property type="match status" value="1"/>
</dbReference>
<sequence>MCSKLLEKFVFAISVSSACAVVHAGELTEVTNEVNAEPDASIPLLAVDGPEMASFYYDYVGEMDFEDESGSYNLNAFRLQSPIAGAYDDGFGWGVDVFLEYTDFNVKDQPALEDLDLYRIGMDLNFIWLNVKGSKWSPVLRLSPSLSSDFESVSTDDFRMTATAGAFYQQRSNLKWLFGIFYTNNYYSDKWNSFFMLPVVGFSWQPADCYDITALGPRIDFSYLPNDDWKIGAFFAARSRNWNTEGDNSFQVSAYIVGVRLDYQVVEDCWIIGEAGMTINNSVDVYDRHDRELFSEDADAGVFASVGLRYRF</sequence>
<accession>A0A1M6KW78</accession>
<organism evidence="3 4">
    <name type="scientific">Rubritalea squalenifaciens DSM 18772</name>
    <dbReference type="NCBI Taxonomy" id="1123071"/>
    <lineage>
        <taxon>Bacteria</taxon>
        <taxon>Pseudomonadati</taxon>
        <taxon>Verrucomicrobiota</taxon>
        <taxon>Verrucomicrobiia</taxon>
        <taxon>Verrucomicrobiales</taxon>
        <taxon>Rubritaleaceae</taxon>
        <taxon>Rubritalea</taxon>
    </lineage>
</organism>
<evidence type="ECO:0000256" key="1">
    <source>
        <dbReference type="SAM" id="SignalP"/>
    </source>
</evidence>
<gene>
    <name evidence="3" type="ORF">SAMN02745181_2220</name>
</gene>
<dbReference type="OrthoDB" id="190435at2"/>
<dbReference type="Pfam" id="PF19783">
    <property type="entry name" value="DUF6268"/>
    <property type="match status" value="1"/>
</dbReference>
<feature type="signal peptide" evidence="1">
    <location>
        <begin position="1"/>
        <end position="20"/>
    </location>
</feature>
<dbReference type="AlphaFoldDB" id="A0A1M6KW78"/>
<dbReference type="InParanoid" id="A0A1M6KW78"/>
<evidence type="ECO:0000259" key="2">
    <source>
        <dbReference type="Pfam" id="PF19783"/>
    </source>
</evidence>
<keyword evidence="4" id="KW-1185">Reference proteome</keyword>
<reference evidence="3 4" key="1">
    <citation type="submission" date="2016-11" db="EMBL/GenBank/DDBJ databases">
        <authorList>
            <person name="Jaros S."/>
            <person name="Januszkiewicz K."/>
            <person name="Wedrychowicz H."/>
        </authorList>
    </citation>
    <scope>NUCLEOTIDE SEQUENCE [LARGE SCALE GENOMIC DNA]</scope>
    <source>
        <strain evidence="3 4">DSM 18772</strain>
    </source>
</reference>
<dbReference type="Proteomes" id="UP000184510">
    <property type="component" value="Unassembled WGS sequence"/>
</dbReference>
<dbReference type="EMBL" id="FQYR01000004">
    <property type="protein sequence ID" value="SHJ63166.1"/>
    <property type="molecule type" value="Genomic_DNA"/>
</dbReference>
<name>A0A1M6KW78_9BACT</name>
<protein>
    <recommendedName>
        <fullName evidence="2">DUF6268 domain-containing protein</fullName>
    </recommendedName>
</protein>
<evidence type="ECO:0000313" key="4">
    <source>
        <dbReference type="Proteomes" id="UP000184510"/>
    </source>
</evidence>
<keyword evidence="1" id="KW-0732">Signal</keyword>
<feature type="chain" id="PRO_5009919061" description="DUF6268 domain-containing protein" evidence="1">
    <location>
        <begin position="21"/>
        <end position="312"/>
    </location>
</feature>
<dbReference type="InterPro" id="IPR046235">
    <property type="entry name" value="DUF6268"/>
</dbReference>